<organism evidence="1 2">
    <name type="scientific">Cymbomonas tetramitiformis</name>
    <dbReference type="NCBI Taxonomy" id="36881"/>
    <lineage>
        <taxon>Eukaryota</taxon>
        <taxon>Viridiplantae</taxon>
        <taxon>Chlorophyta</taxon>
        <taxon>Pyramimonadophyceae</taxon>
        <taxon>Pyramimonadales</taxon>
        <taxon>Pyramimonadaceae</taxon>
        <taxon>Cymbomonas</taxon>
    </lineage>
</organism>
<dbReference type="EMBL" id="LGRX02030095">
    <property type="protein sequence ID" value="KAK3246137.1"/>
    <property type="molecule type" value="Genomic_DNA"/>
</dbReference>
<evidence type="ECO:0000313" key="2">
    <source>
        <dbReference type="Proteomes" id="UP001190700"/>
    </source>
</evidence>
<keyword evidence="2" id="KW-1185">Reference proteome</keyword>
<evidence type="ECO:0000313" key="1">
    <source>
        <dbReference type="EMBL" id="KAK3246137.1"/>
    </source>
</evidence>
<dbReference type="Gene3D" id="3.90.550.10">
    <property type="entry name" value="Spore Coat Polysaccharide Biosynthesis Protein SpsA, Chain A"/>
    <property type="match status" value="1"/>
</dbReference>
<dbReference type="InterPro" id="IPR029044">
    <property type="entry name" value="Nucleotide-diphossugar_trans"/>
</dbReference>
<protein>
    <submittedName>
        <fullName evidence="1">Uncharacterized protein</fullName>
    </submittedName>
</protein>
<dbReference type="Proteomes" id="UP001190700">
    <property type="component" value="Unassembled WGS sequence"/>
</dbReference>
<gene>
    <name evidence="1" type="ORF">CYMTET_44358</name>
</gene>
<dbReference type="PANTHER" id="PTHR10859">
    <property type="entry name" value="GLYCOSYL TRANSFERASE"/>
    <property type="match status" value="1"/>
</dbReference>
<proteinExistence type="predicted"/>
<dbReference type="GO" id="GO:0006487">
    <property type="term" value="P:protein N-linked glycosylation"/>
    <property type="evidence" value="ECO:0007669"/>
    <property type="project" value="TreeGrafter"/>
</dbReference>
<reference evidence="1 2" key="1">
    <citation type="journal article" date="2015" name="Genome Biol. Evol.">
        <title>Comparative Genomics of a Bacterivorous Green Alga Reveals Evolutionary Causalities and Consequences of Phago-Mixotrophic Mode of Nutrition.</title>
        <authorList>
            <person name="Burns J.A."/>
            <person name="Paasch A."/>
            <person name="Narechania A."/>
            <person name="Kim E."/>
        </authorList>
    </citation>
    <scope>NUCLEOTIDE SEQUENCE [LARGE SCALE GENOMIC DNA]</scope>
    <source>
        <strain evidence="1 2">PLY_AMNH</strain>
    </source>
</reference>
<comment type="caution">
    <text evidence="1">The sequence shown here is derived from an EMBL/GenBank/DDBJ whole genome shotgun (WGS) entry which is preliminary data.</text>
</comment>
<dbReference type="PANTHER" id="PTHR10859:SF91">
    <property type="entry name" value="DOLICHYL-PHOSPHATE BETA-GLUCOSYLTRANSFERASE"/>
    <property type="match status" value="1"/>
</dbReference>
<accession>A0AAE0C0G3</accession>
<sequence>MTIVHTPPATRPKWITRQSTKGIEGAGTRGNVKIFSSVIPLGLHAYFSCFRNVLRYGTRAVYRIGLNFTELTVAFRILRSYSLYLRVTFNTTPRSVSLPSDALREEALCLFRRKNALTTAERTKYETLLKEMDRRMGMYEDRVFMNANKLYADIVESDQFKDAHDREGMQEIADLVFFTGNKKTIDDCSTVEMAVSKALLHKSSEKSTTNQSVCVLAAMYQEQERLKPLSETLLGEDFLRKKIRQLRFLFDDVPNFEWSLVFVEDEPEPLDTRRSRTCDAIRSRLECMQSTGEIRAEDARRVHVLTYEDDLQEEIKMYKDPSYLEPQEFARLGVKAGAIHTGLRYLARVEGEQKQYKTPKFDVLMYTDCDTSVNLANSGILINALEGGACKALVGSRRTKNSTVIGKSKLRYMQSYVYNVLVRALLNVQITDTQVGCKVLLPEVVLRVHEEWKELSMAFDAELLRTVLKAGYEVREEGILWIDSDLDSKSADQALPMYNGVWNIFNRIPAHETDAIDLMREPEFSSVMRVATDEYFAFFVRHLKGSYDNITPVVFKEFTHWVENSVVAVFTGCADADDTYSVLKHGFSWMEDMLERRCVDFLMKHLIDIGVCDLIQLVKRNPRYWEVLVPMLFGTNDLISLLGTRECVSYYDFIHAARVRVPSELSFASWLADGARPPRSVQSRVSINGRERSERIATAKNSLSRRLSSATREVKVCVAFYFNMDRTTEAYVEKVLVEKMRALKEEFVVGIVWEVLLVDGRHAKTSGIESYMKKRLAENSVPGKVIGGFVEVPDNLNKDKGSALRYAMSETCDRVDFVGYADFSDKIDIREMLVLLNRTLQNEGITVGTRRSPRSAVSNKPIPMLLRSTALNVLVKTLFPRLFHLSDTQTGFKLFYSEAWKLLRESLLVDTTLAFDVEILQTAARLGLTVAEEPVDFMDASQNTSGFGEEEQLQGMFDACLRLRGEGPDTSISAPSAETSVRRASLLAGGAENVVYTLDDGSLVKIPHEVVAPFLMGFLRYVLFKDREVMNIHDRADGLVTTGLIGRLISSDRLRNYVPTLRAWTALNIFVMRIITSYEKKAFKSIGYEVSYKYGEGLIVPYRFVTTSCELVLEGEYRIFGPTDGVKQSVVVAETVKDRIARFISNSHQIAQDVCRVIADYALFLKRLWRRGLFDLDTNMLYDVGYYDGKLMVLDPGEMIDDLRLIDIETARLHVSTRYDYVELTILLQDVEHSEANKILHEYVSKMKEFLDEIEKDVKTVDTTQREFGRDVRERGAEHFELQFPTRFKPLRSPSVGRRDKYEGVFSSFRRSAYNYQYAYSPKGMPPIDVFETFEESPAEVPRKCDFLHVVGTTYDGTDEDCTSSVESGSVGPLWKLLKKSAAENENRVYVLDAGKATRSSLLKFGQANYSKGSVILQAKNKRPLYKHAASSAQKILERLRYKLDNDFVVLASSDDFTPLQNDSAQISRIVEYFTDSDQLVPAPGFYWCDLPDAGRRVLPMTKSDMVAYFKGETANVAMVAREVLRTAPFFEGALRNISPADMHKSVGYFVDLANLLLFEDTCETDKPTSTSYVLPWITGIVQQFIQSRAELTIGGTKTPFLMIFQQAFLQEFLVIFERNLSRYSWDTITWENLLCRAMKTDRFVWNKFDRPGCMSNGDWNSLFDELRALKYRYNINTDALQNGLRVYAEPWQNLDDPAALFRLICQRKLEFDERFFDSGTCNDRVVYVNTDEKIKIEVAKAGYAKSKLVADKSRNNVLVYNVQNVDLSSTIRVPPDHVLIEVSDNEATGQFSLYSTFFGEYDKKIVSDSMVYGYTLKDNEYVPDIELGKMSDFTRRFEEKDGVRDRAS</sequence>
<name>A0AAE0C0G3_9CHLO</name>